<feature type="region of interest" description="Disordered" evidence="1">
    <location>
        <begin position="607"/>
        <end position="630"/>
    </location>
</feature>
<protein>
    <submittedName>
        <fullName evidence="2">Uncharacterized protein</fullName>
    </submittedName>
</protein>
<organism evidence="2 3">
    <name type="scientific">Dryococelus australis</name>
    <dbReference type="NCBI Taxonomy" id="614101"/>
    <lineage>
        <taxon>Eukaryota</taxon>
        <taxon>Metazoa</taxon>
        <taxon>Ecdysozoa</taxon>
        <taxon>Arthropoda</taxon>
        <taxon>Hexapoda</taxon>
        <taxon>Insecta</taxon>
        <taxon>Pterygota</taxon>
        <taxon>Neoptera</taxon>
        <taxon>Polyneoptera</taxon>
        <taxon>Phasmatodea</taxon>
        <taxon>Verophasmatodea</taxon>
        <taxon>Anareolatae</taxon>
        <taxon>Phasmatidae</taxon>
        <taxon>Eurycanthinae</taxon>
        <taxon>Dryococelus</taxon>
    </lineage>
</organism>
<evidence type="ECO:0000256" key="1">
    <source>
        <dbReference type="SAM" id="MobiDB-lite"/>
    </source>
</evidence>
<keyword evidence="3" id="KW-1185">Reference proteome</keyword>
<evidence type="ECO:0000313" key="2">
    <source>
        <dbReference type="EMBL" id="KAJ8866373.1"/>
    </source>
</evidence>
<reference evidence="2 3" key="1">
    <citation type="submission" date="2023-02" db="EMBL/GenBank/DDBJ databases">
        <title>LHISI_Scaffold_Assembly.</title>
        <authorList>
            <person name="Stuart O.P."/>
            <person name="Cleave R."/>
            <person name="Magrath M.J.L."/>
            <person name="Mikheyev A.S."/>
        </authorList>
    </citation>
    <scope>NUCLEOTIDE SEQUENCE [LARGE SCALE GENOMIC DNA]</scope>
    <source>
        <strain evidence="2">Daus_M_001</strain>
        <tissue evidence="2">Leg muscle</tissue>
    </source>
</reference>
<dbReference type="EMBL" id="JARBHB010000016">
    <property type="protein sequence ID" value="KAJ8866373.1"/>
    <property type="molecule type" value="Genomic_DNA"/>
</dbReference>
<dbReference type="Proteomes" id="UP001159363">
    <property type="component" value="Chromosome 15"/>
</dbReference>
<name>A0ABQ9G2F8_9NEOP</name>
<proteinExistence type="predicted"/>
<gene>
    <name evidence="2" type="ORF">PR048_032216</name>
</gene>
<evidence type="ECO:0000313" key="3">
    <source>
        <dbReference type="Proteomes" id="UP001159363"/>
    </source>
</evidence>
<comment type="caution">
    <text evidence="2">The sequence shown here is derived from an EMBL/GenBank/DDBJ whole genome shotgun (WGS) entry which is preliminary data.</text>
</comment>
<sequence>MLPDDAVALASLLGISRFPRPILSVLLHTSITFIGSADLDVKSHPNVTTIFILVIVVTSTAVENRSGHTSLKVDSLIGTSTAVEDRSGHTSLKVDSLIGTSTAVEDRSGHTSLKVDSLIGTSTAVEDRSGHTSLKVDSLIGTSTAVEDRSGHTSLKVDSLIGTSTAVEDRSGHTSLKVDSLIGTSTAVEDRSGHTSLKVDSLIGTSTAVEDRSGHTSLKVDSLIGTSTAVEDRSGHTSLKVDSLIGTSTAVEDRSGHTSLKVDSLIGTSTAVEYRSGHTSLKVDSLIGTATAVEDRSGHTSLKVDSLIGTSTAVEDRSGHTSLKVDSLIGTSTAVEDRTGHTSLKVDSLIGTSIESLTKGLDMESDWVKTWIRAIPRPWLCGQSSYVNTCTTNKLSRPYLNEQEIIRGVARATVPERLACVPPTEAIRVQSQTGSPLTFACGNRGRRCRWSAGFFRGSLVSPTLSFSPQSPSLALKTSLLRACPPPPPPREPCGMPDATSNANLQLLRDSSQSRLTRTRETPLGASLAPFLHAAPRVLYGTGREIPEKTPPDQWHSPARFPLAKNQGAICRASNLVGLGERSDHCTTATPKRVKGASLLQNQVSMEQRRNERAGGTGDPSGTIPTCENPVTWPGFEPRLTSRPPRSQASLRIFAVPTILSRKYHCIQGAAVAERLAPSSSTKTNRVQYSAESLSDFRKWEPCRTGFVGDLPFPTPFHSSSA</sequence>
<accession>A0ABQ9G2F8</accession>